<keyword evidence="1" id="KW-1133">Transmembrane helix</keyword>
<evidence type="ECO:0000313" key="2">
    <source>
        <dbReference type="EMBL" id="MBX44064.1"/>
    </source>
</evidence>
<dbReference type="EMBL" id="GGEC01063580">
    <property type="protein sequence ID" value="MBX44064.1"/>
    <property type="molecule type" value="Transcribed_RNA"/>
</dbReference>
<keyword evidence="1" id="KW-0812">Transmembrane</keyword>
<sequence length="43" mass="4714">MKFQSMAVVSIEFTSLPLIISLNVWLSVCVFAHLHLGLLQGLG</sequence>
<organism evidence="2">
    <name type="scientific">Rhizophora mucronata</name>
    <name type="common">Asiatic mangrove</name>
    <dbReference type="NCBI Taxonomy" id="61149"/>
    <lineage>
        <taxon>Eukaryota</taxon>
        <taxon>Viridiplantae</taxon>
        <taxon>Streptophyta</taxon>
        <taxon>Embryophyta</taxon>
        <taxon>Tracheophyta</taxon>
        <taxon>Spermatophyta</taxon>
        <taxon>Magnoliopsida</taxon>
        <taxon>eudicotyledons</taxon>
        <taxon>Gunneridae</taxon>
        <taxon>Pentapetalae</taxon>
        <taxon>rosids</taxon>
        <taxon>fabids</taxon>
        <taxon>Malpighiales</taxon>
        <taxon>Rhizophoraceae</taxon>
        <taxon>Rhizophora</taxon>
    </lineage>
</organism>
<accession>A0A2P2NNU1</accession>
<reference evidence="2" key="1">
    <citation type="submission" date="2018-02" db="EMBL/GenBank/DDBJ databases">
        <title>Rhizophora mucronata_Transcriptome.</title>
        <authorList>
            <person name="Meera S.P."/>
            <person name="Sreeshan A."/>
            <person name="Augustine A."/>
        </authorList>
    </citation>
    <scope>NUCLEOTIDE SEQUENCE</scope>
    <source>
        <tissue evidence="2">Leaf</tissue>
    </source>
</reference>
<evidence type="ECO:0000256" key="1">
    <source>
        <dbReference type="SAM" id="Phobius"/>
    </source>
</evidence>
<name>A0A2P2NNU1_RHIMU</name>
<feature type="transmembrane region" description="Helical" evidence="1">
    <location>
        <begin position="20"/>
        <end position="39"/>
    </location>
</feature>
<proteinExistence type="predicted"/>
<keyword evidence="1" id="KW-0472">Membrane</keyword>
<dbReference type="AlphaFoldDB" id="A0A2P2NNU1"/>
<protein>
    <submittedName>
        <fullName evidence="2">Uncharacterized protein</fullName>
    </submittedName>
</protein>